<name>A0AAD3T221_NEPGR</name>
<keyword evidence="2" id="KW-1185">Reference proteome</keyword>
<accession>A0AAD3T221</accession>
<proteinExistence type="predicted"/>
<evidence type="ECO:0000313" key="1">
    <source>
        <dbReference type="EMBL" id="GMH22188.1"/>
    </source>
</evidence>
<comment type="caution">
    <text evidence="1">The sequence shown here is derived from an EMBL/GenBank/DDBJ whole genome shotgun (WGS) entry which is preliminary data.</text>
</comment>
<dbReference type="Proteomes" id="UP001279734">
    <property type="component" value="Unassembled WGS sequence"/>
</dbReference>
<organism evidence="1 2">
    <name type="scientific">Nepenthes gracilis</name>
    <name type="common">Slender pitcher plant</name>
    <dbReference type="NCBI Taxonomy" id="150966"/>
    <lineage>
        <taxon>Eukaryota</taxon>
        <taxon>Viridiplantae</taxon>
        <taxon>Streptophyta</taxon>
        <taxon>Embryophyta</taxon>
        <taxon>Tracheophyta</taxon>
        <taxon>Spermatophyta</taxon>
        <taxon>Magnoliopsida</taxon>
        <taxon>eudicotyledons</taxon>
        <taxon>Gunneridae</taxon>
        <taxon>Pentapetalae</taxon>
        <taxon>Caryophyllales</taxon>
        <taxon>Nepenthaceae</taxon>
        <taxon>Nepenthes</taxon>
    </lineage>
</organism>
<dbReference type="EMBL" id="BSYO01000024">
    <property type="protein sequence ID" value="GMH22188.1"/>
    <property type="molecule type" value="Genomic_DNA"/>
</dbReference>
<protein>
    <submittedName>
        <fullName evidence="1">Uncharacterized protein</fullName>
    </submittedName>
</protein>
<sequence>MPKDCDKDVLFRDRVGGDQQLASSLVGASLDQGSSCSYPIDSQSPPTGTWHLVMLLLRPNCMQLGYEAAVGWLMEL</sequence>
<evidence type="ECO:0000313" key="2">
    <source>
        <dbReference type="Proteomes" id="UP001279734"/>
    </source>
</evidence>
<reference evidence="1" key="1">
    <citation type="submission" date="2023-05" db="EMBL/GenBank/DDBJ databases">
        <title>Nepenthes gracilis genome sequencing.</title>
        <authorList>
            <person name="Fukushima K."/>
        </authorList>
    </citation>
    <scope>NUCLEOTIDE SEQUENCE</scope>
    <source>
        <strain evidence="1">SING2019-196</strain>
    </source>
</reference>
<dbReference type="AlphaFoldDB" id="A0AAD3T221"/>
<gene>
    <name evidence="1" type="ORF">Nepgr_024031</name>
</gene>